<feature type="region of interest" description="Disordered" evidence="1">
    <location>
        <begin position="102"/>
        <end position="121"/>
    </location>
</feature>
<dbReference type="OrthoDB" id="5950533at2"/>
<dbReference type="AlphaFoldDB" id="A0A557QW89"/>
<sequence length="158" mass="18559">MKTLITLGAIIAACTLSVPAMAERGGDRVDARQDRQQHRIDRGVRSGDLTRPEARRLERGQNRIDRMQDRARADGHVSRHERARIHKEVARQDRHIYRERHDRQVSRRDHNDRGWHRGHRNAPAYGYYGYRPVVHHAPVVRRVYVDREPSISFVLNLP</sequence>
<reference evidence="3 4" key="1">
    <citation type="submission" date="2019-07" db="EMBL/GenBank/DDBJ databases">
        <title>The pathways for chlorine oxyanion respiration interact through the shared metabolite chlorate.</title>
        <authorList>
            <person name="Barnum T.P."/>
            <person name="Cheng Y."/>
            <person name="Hill K.A."/>
            <person name="Lucas L.N."/>
            <person name="Carlson H.K."/>
            <person name="Coates J.D."/>
        </authorList>
    </citation>
    <scope>NUCLEOTIDE SEQUENCE [LARGE SCALE GENOMIC DNA]</scope>
    <source>
        <strain evidence="3 4">SFB-3</strain>
    </source>
</reference>
<proteinExistence type="predicted"/>
<keyword evidence="4" id="KW-1185">Reference proteome</keyword>
<dbReference type="RefSeq" id="WP_144309408.1">
    <property type="nucleotide sequence ID" value="NZ_VMNK01000007.1"/>
</dbReference>
<evidence type="ECO:0000313" key="4">
    <source>
        <dbReference type="Proteomes" id="UP000319502"/>
    </source>
</evidence>
<comment type="caution">
    <text evidence="3">The sequence shown here is derived from an EMBL/GenBank/DDBJ whole genome shotgun (WGS) entry which is preliminary data.</text>
</comment>
<name>A0A557QW89_9RHOO</name>
<organism evidence="3 4">
    <name type="scientific">Denitromonas halophila</name>
    <dbReference type="NCBI Taxonomy" id="1629404"/>
    <lineage>
        <taxon>Bacteria</taxon>
        <taxon>Pseudomonadati</taxon>
        <taxon>Pseudomonadota</taxon>
        <taxon>Betaproteobacteria</taxon>
        <taxon>Rhodocyclales</taxon>
        <taxon>Zoogloeaceae</taxon>
        <taxon>Denitromonas</taxon>
    </lineage>
</organism>
<feature type="compositionally biased region" description="Basic and acidic residues" evidence="1">
    <location>
        <begin position="102"/>
        <end position="115"/>
    </location>
</feature>
<dbReference type="EMBL" id="VMNK01000007">
    <property type="protein sequence ID" value="TVO57168.1"/>
    <property type="molecule type" value="Genomic_DNA"/>
</dbReference>
<protein>
    <submittedName>
        <fullName evidence="3">Uncharacterized protein</fullName>
    </submittedName>
</protein>
<dbReference type="Proteomes" id="UP000319502">
    <property type="component" value="Unassembled WGS sequence"/>
</dbReference>
<feature type="signal peptide" evidence="2">
    <location>
        <begin position="1"/>
        <end position="22"/>
    </location>
</feature>
<evidence type="ECO:0000256" key="1">
    <source>
        <dbReference type="SAM" id="MobiDB-lite"/>
    </source>
</evidence>
<accession>A0A557QW89</accession>
<feature type="chain" id="PRO_5022212276" evidence="2">
    <location>
        <begin position="23"/>
        <end position="158"/>
    </location>
</feature>
<evidence type="ECO:0000256" key="2">
    <source>
        <dbReference type="SAM" id="SignalP"/>
    </source>
</evidence>
<gene>
    <name evidence="3" type="ORF">FHP91_09740</name>
</gene>
<evidence type="ECO:0000313" key="3">
    <source>
        <dbReference type="EMBL" id="TVO57168.1"/>
    </source>
</evidence>
<keyword evidence="2" id="KW-0732">Signal</keyword>